<comment type="caution">
    <text evidence="2">The sequence shown here is derived from an EMBL/GenBank/DDBJ whole genome shotgun (WGS) entry which is preliminary data.</text>
</comment>
<feature type="transmembrane region" description="Helical" evidence="1">
    <location>
        <begin position="78"/>
        <end position="98"/>
    </location>
</feature>
<proteinExistence type="predicted"/>
<gene>
    <name evidence="2" type="ORF">AB4566_06105</name>
</gene>
<accession>A0ABV4N926</accession>
<dbReference type="Pfam" id="PF06961">
    <property type="entry name" value="DUF1294"/>
    <property type="match status" value="1"/>
</dbReference>
<feature type="transmembrane region" description="Helical" evidence="1">
    <location>
        <begin position="138"/>
        <end position="158"/>
    </location>
</feature>
<feature type="transmembrane region" description="Helical" evidence="1">
    <location>
        <begin position="48"/>
        <end position="72"/>
    </location>
</feature>
<evidence type="ECO:0000256" key="1">
    <source>
        <dbReference type="SAM" id="Phobius"/>
    </source>
</evidence>
<dbReference type="InterPro" id="IPR010718">
    <property type="entry name" value="DUF1294"/>
</dbReference>
<reference evidence="2 3" key="1">
    <citation type="journal article" date="2024" name="ISME J.">
        <title>Tailless and filamentous prophages are predominant in marine Vibrio.</title>
        <authorList>
            <person name="Steensen K."/>
            <person name="Seneca J."/>
            <person name="Bartlau N."/>
            <person name="Yu X.A."/>
            <person name="Hussain F.A."/>
            <person name="Polz M.F."/>
        </authorList>
    </citation>
    <scope>NUCLEOTIDE SEQUENCE [LARGE SCALE GENOMIC DNA]</scope>
    <source>
        <strain evidence="2 3">10N.222.51.A1</strain>
    </source>
</reference>
<organism evidence="2 3">
    <name type="scientific">Vibrio gallaecicus</name>
    <dbReference type="NCBI Taxonomy" id="552386"/>
    <lineage>
        <taxon>Bacteria</taxon>
        <taxon>Pseudomonadati</taxon>
        <taxon>Pseudomonadota</taxon>
        <taxon>Gammaproteobacteria</taxon>
        <taxon>Vibrionales</taxon>
        <taxon>Vibrionaceae</taxon>
        <taxon>Vibrio</taxon>
    </lineage>
</organism>
<feature type="transmembrane region" description="Helical" evidence="1">
    <location>
        <begin position="110"/>
        <end position="132"/>
    </location>
</feature>
<keyword evidence="1" id="KW-0812">Transmembrane</keyword>
<keyword evidence="3" id="KW-1185">Reference proteome</keyword>
<dbReference type="RefSeq" id="WP_372265364.1">
    <property type="nucleotide sequence ID" value="NZ_JBFRUW010000016.1"/>
</dbReference>
<sequence length="175" mass="19977">MEHQHVQVSHDIVIEAELEERNQATQSLTNAANIDQTKQEIVLPPRPLVVNYSMAIPVWFFSILFASIWLVYYPAIMVLFYLLVSAVTFFVYAFDASANRNKTWRIDDTLFHALSLIGGWSGALLGQCIFNHKYSDKTFAVIFWCTAAMNFLFFVWTLTESGSRQLEVILGSLLT</sequence>
<evidence type="ECO:0000313" key="3">
    <source>
        <dbReference type="Proteomes" id="UP001570417"/>
    </source>
</evidence>
<keyword evidence="1" id="KW-1133">Transmembrane helix</keyword>
<evidence type="ECO:0000313" key="2">
    <source>
        <dbReference type="EMBL" id="MFA0567841.1"/>
    </source>
</evidence>
<dbReference type="Proteomes" id="UP001570417">
    <property type="component" value="Unassembled WGS sequence"/>
</dbReference>
<dbReference type="EMBL" id="JBFRUW010000016">
    <property type="protein sequence ID" value="MFA0567841.1"/>
    <property type="molecule type" value="Genomic_DNA"/>
</dbReference>
<protein>
    <submittedName>
        <fullName evidence="2">DUF1294 domain-containing protein</fullName>
    </submittedName>
</protein>
<keyword evidence="1" id="KW-0472">Membrane</keyword>
<name>A0ABV4N926_9VIBR</name>